<dbReference type="PANTHER" id="PTHR42713:SF3">
    <property type="entry name" value="TRANSCRIPTIONAL REGULATORY PROTEIN HPTR"/>
    <property type="match status" value="1"/>
</dbReference>
<evidence type="ECO:0000259" key="9">
    <source>
        <dbReference type="PROSITE" id="PS01124"/>
    </source>
</evidence>
<dbReference type="PROSITE" id="PS01124">
    <property type="entry name" value="HTH_ARAC_FAMILY_2"/>
    <property type="match status" value="1"/>
</dbReference>
<dbReference type="SMART" id="SM00342">
    <property type="entry name" value="HTH_ARAC"/>
    <property type="match status" value="1"/>
</dbReference>
<keyword evidence="3 8" id="KW-0597">Phosphoprotein</keyword>
<dbReference type="SUPFAM" id="SSF46689">
    <property type="entry name" value="Homeodomain-like"/>
    <property type="match status" value="2"/>
</dbReference>
<evidence type="ECO:0000256" key="5">
    <source>
        <dbReference type="ARBA" id="ARBA00023015"/>
    </source>
</evidence>
<name>A0A7X0SIN7_9BACL</name>
<feature type="domain" description="HTH araC/xylS-type" evidence="9">
    <location>
        <begin position="394"/>
        <end position="493"/>
    </location>
</feature>
<dbReference type="InterPro" id="IPR011006">
    <property type="entry name" value="CheY-like_superfamily"/>
</dbReference>
<reference evidence="11 12" key="1">
    <citation type="submission" date="2020-08" db="EMBL/GenBank/DDBJ databases">
        <title>Cohnella phylogeny.</title>
        <authorList>
            <person name="Dunlap C."/>
        </authorList>
    </citation>
    <scope>NUCLEOTIDE SEQUENCE [LARGE SCALE GENOMIC DNA]</scope>
    <source>
        <strain evidence="11 12">CBP 2801</strain>
    </source>
</reference>
<dbReference type="Pfam" id="PF00072">
    <property type="entry name" value="Response_reg"/>
    <property type="match status" value="1"/>
</dbReference>
<dbReference type="InterPro" id="IPR001789">
    <property type="entry name" value="Sig_transdc_resp-reg_receiver"/>
</dbReference>
<evidence type="ECO:0000256" key="1">
    <source>
        <dbReference type="ARBA" id="ARBA00004496"/>
    </source>
</evidence>
<organism evidence="11 12">
    <name type="scientific">Cohnella zeiphila</name>
    <dbReference type="NCBI Taxonomy" id="2761120"/>
    <lineage>
        <taxon>Bacteria</taxon>
        <taxon>Bacillati</taxon>
        <taxon>Bacillota</taxon>
        <taxon>Bacilli</taxon>
        <taxon>Bacillales</taxon>
        <taxon>Paenibacillaceae</taxon>
        <taxon>Cohnella</taxon>
    </lineage>
</organism>
<evidence type="ECO:0000259" key="10">
    <source>
        <dbReference type="PROSITE" id="PS50110"/>
    </source>
</evidence>
<evidence type="ECO:0000313" key="11">
    <source>
        <dbReference type="EMBL" id="MBB6729464.1"/>
    </source>
</evidence>
<evidence type="ECO:0000256" key="4">
    <source>
        <dbReference type="ARBA" id="ARBA00023012"/>
    </source>
</evidence>
<dbReference type="RefSeq" id="WP_185127130.1">
    <property type="nucleotide sequence ID" value="NZ_JACJVO010000001.1"/>
</dbReference>
<dbReference type="AlphaFoldDB" id="A0A7X0SIN7"/>
<dbReference type="SUPFAM" id="SSF52172">
    <property type="entry name" value="CheY-like"/>
    <property type="match status" value="1"/>
</dbReference>
<dbReference type="GO" id="GO:0000160">
    <property type="term" value="P:phosphorelay signal transduction system"/>
    <property type="evidence" value="ECO:0007669"/>
    <property type="project" value="UniProtKB-KW"/>
</dbReference>
<dbReference type="Gene3D" id="1.10.10.60">
    <property type="entry name" value="Homeodomain-like"/>
    <property type="match status" value="2"/>
</dbReference>
<dbReference type="InterPro" id="IPR051552">
    <property type="entry name" value="HptR"/>
</dbReference>
<comment type="subcellular location">
    <subcellularLocation>
        <location evidence="1">Cytoplasm</location>
    </subcellularLocation>
</comment>
<dbReference type="GO" id="GO:0043565">
    <property type="term" value="F:sequence-specific DNA binding"/>
    <property type="evidence" value="ECO:0007669"/>
    <property type="project" value="InterPro"/>
</dbReference>
<dbReference type="PANTHER" id="PTHR42713">
    <property type="entry name" value="HISTIDINE KINASE-RELATED"/>
    <property type="match status" value="1"/>
</dbReference>
<gene>
    <name evidence="11" type="ORF">H7C18_00955</name>
</gene>
<dbReference type="Pfam" id="PF12833">
    <property type="entry name" value="HTH_18"/>
    <property type="match status" value="1"/>
</dbReference>
<dbReference type="Gene3D" id="3.40.50.2300">
    <property type="match status" value="1"/>
</dbReference>
<dbReference type="PROSITE" id="PS50110">
    <property type="entry name" value="RESPONSE_REGULATORY"/>
    <property type="match status" value="1"/>
</dbReference>
<evidence type="ECO:0000256" key="3">
    <source>
        <dbReference type="ARBA" id="ARBA00022553"/>
    </source>
</evidence>
<dbReference type="Proteomes" id="UP000564644">
    <property type="component" value="Unassembled WGS sequence"/>
</dbReference>
<keyword evidence="12" id="KW-1185">Reference proteome</keyword>
<evidence type="ECO:0000256" key="8">
    <source>
        <dbReference type="PROSITE-ProRule" id="PRU00169"/>
    </source>
</evidence>
<keyword evidence="7" id="KW-0804">Transcription</keyword>
<dbReference type="InterPro" id="IPR009057">
    <property type="entry name" value="Homeodomain-like_sf"/>
</dbReference>
<evidence type="ECO:0000256" key="2">
    <source>
        <dbReference type="ARBA" id="ARBA00022490"/>
    </source>
</evidence>
<keyword evidence="4" id="KW-0902">Two-component regulatory system</keyword>
<feature type="domain" description="Response regulatory" evidence="10">
    <location>
        <begin position="3"/>
        <end position="120"/>
    </location>
</feature>
<dbReference type="GO" id="GO:0003700">
    <property type="term" value="F:DNA-binding transcription factor activity"/>
    <property type="evidence" value="ECO:0007669"/>
    <property type="project" value="InterPro"/>
</dbReference>
<evidence type="ECO:0000256" key="6">
    <source>
        <dbReference type="ARBA" id="ARBA00023125"/>
    </source>
</evidence>
<dbReference type="EMBL" id="JACJVO010000001">
    <property type="protein sequence ID" value="MBB6729464.1"/>
    <property type="molecule type" value="Genomic_DNA"/>
</dbReference>
<keyword evidence="5" id="KW-0805">Transcription regulation</keyword>
<keyword evidence="2" id="KW-0963">Cytoplasm</keyword>
<comment type="caution">
    <text evidence="11">The sequence shown here is derived from an EMBL/GenBank/DDBJ whole genome shotgun (WGS) entry which is preliminary data.</text>
</comment>
<protein>
    <submittedName>
        <fullName evidence="11">Response regulator</fullName>
    </submittedName>
</protein>
<evidence type="ECO:0000256" key="7">
    <source>
        <dbReference type="ARBA" id="ARBA00023163"/>
    </source>
</evidence>
<keyword evidence="6" id="KW-0238">DNA-binding</keyword>
<sequence length="499" mass="56995">MYHVLIAEDSKPILRNIKGLIESSELPLKVVATAANGEEALAAFDAHSIDIMLTDIRMPKMDGLALIERAKRIRPQLKAVLISGYNDFEYTRKAINLQVCDYLMKPVHRGELAEVLEKVLAQLRESEGDAGSDFEEIVGRRYWREIERPPEFYRNPHVWILIGKRPFARIERSPLEAFAAAGLPIPAPYWAMPTVAEDRLLLVADASWPDRYESSAQLLEDVHARLAAVGFPSSLIGSLSPTEWNRIPEKYREASKQLEAKLPAFKPAMLEFDRREPTDPGFEEIDRLSGSFVSMIEQLSKERFLLMLSEQAGKWLRDGIRLAELQRFVRCVAGAFEALMEEGSSDAAWLNDQKDRLFDEASGERFCSELLAWADQSFQRVKSLNRKSGDELFVQIESYLGTNLYSNVSIVDLAHRFHVSTSYISRIMKRYSGQTFVQYYTGLKIKEACRLMETKPEMKVREISDALCFADPHYFSKVFKERVGCRPVEYKASRDEKEG</sequence>
<dbReference type="GO" id="GO:0005737">
    <property type="term" value="C:cytoplasm"/>
    <property type="evidence" value="ECO:0007669"/>
    <property type="project" value="UniProtKB-SubCell"/>
</dbReference>
<dbReference type="InterPro" id="IPR018060">
    <property type="entry name" value="HTH_AraC"/>
</dbReference>
<accession>A0A7X0SIN7</accession>
<evidence type="ECO:0000313" key="12">
    <source>
        <dbReference type="Proteomes" id="UP000564644"/>
    </source>
</evidence>
<dbReference type="SMART" id="SM00448">
    <property type="entry name" value="REC"/>
    <property type="match status" value="1"/>
</dbReference>
<feature type="modified residue" description="4-aspartylphosphate" evidence="8">
    <location>
        <position position="55"/>
    </location>
</feature>
<dbReference type="CDD" id="cd17536">
    <property type="entry name" value="REC_YesN-like"/>
    <property type="match status" value="1"/>
</dbReference>
<proteinExistence type="predicted"/>